<dbReference type="FunFam" id="1.10.10.10:FF:000322">
    <property type="entry name" value="Probable disease resistance protein At1g63360"/>
    <property type="match status" value="1"/>
</dbReference>
<dbReference type="SUPFAM" id="SSF52540">
    <property type="entry name" value="P-loop containing nucleoside triphosphate hydrolases"/>
    <property type="match status" value="1"/>
</dbReference>
<evidence type="ECO:0000256" key="2">
    <source>
        <dbReference type="ARBA" id="ARBA00022614"/>
    </source>
</evidence>
<reference evidence="13 14" key="1">
    <citation type="submission" date="2024-02" db="EMBL/GenBank/DDBJ databases">
        <title>High-quality chromosome-scale genome assembly of Pensacola bahiagrass (Paspalum notatum Flugge var. saurae).</title>
        <authorList>
            <person name="Vega J.M."/>
            <person name="Podio M."/>
            <person name="Orjuela J."/>
            <person name="Siena L.A."/>
            <person name="Pessino S.C."/>
            <person name="Combes M.C."/>
            <person name="Mariac C."/>
            <person name="Albertini E."/>
            <person name="Pupilli F."/>
            <person name="Ortiz J.P.A."/>
            <person name="Leblanc O."/>
        </authorList>
    </citation>
    <scope>NUCLEOTIDE SEQUENCE [LARGE SCALE GENOMIC DNA]</scope>
    <source>
        <strain evidence="13">R1</strain>
        <tissue evidence="13">Leaf</tissue>
    </source>
</reference>
<feature type="domain" description="R13L1/DRL21-like LRR repeat region" evidence="12">
    <location>
        <begin position="708"/>
        <end position="833"/>
    </location>
</feature>
<dbReference type="GO" id="GO:0042742">
    <property type="term" value="P:defense response to bacterium"/>
    <property type="evidence" value="ECO:0007669"/>
    <property type="project" value="UniProtKB-ARBA"/>
</dbReference>
<dbReference type="Pfam" id="PF25019">
    <property type="entry name" value="LRR_R13L1-DRL21"/>
    <property type="match status" value="1"/>
</dbReference>
<keyword evidence="14" id="KW-1185">Reference proteome</keyword>
<name>A0AAQ3PHV6_PASNO</name>
<feature type="domain" description="NB-ARC" evidence="8">
    <location>
        <begin position="189"/>
        <end position="329"/>
    </location>
</feature>
<evidence type="ECO:0000256" key="7">
    <source>
        <dbReference type="SAM" id="MobiDB-lite"/>
    </source>
</evidence>
<dbReference type="PRINTS" id="PR00364">
    <property type="entry name" value="DISEASERSIST"/>
</dbReference>
<gene>
    <name evidence="13" type="ORF">U9M48_000237</name>
</gene>
<organism evidence="13 14">
    <name type="scientific">Paspalum notatum var. saurae</name>
    <dbReference type="NCBI Taxonomy" id="547442"/>
    <lineage>
        <taxon>Eukaryota</taxon>
        <taxon>Viridiplantae</taxon>
        <taxon>Streptophyta</taxon>
        <taxon>Embryophyta</taxon>
        <taxon>Tracheophyta</taxon>
        <taxon>Spermatophyta</taxon>
        <taxon>Magnoliopsida</taxon>
        <taxon>Liliopsida</taxon>
        <taxon>Poales</taxon>
        <taxon>Poaceae</taxon>
        <taxon>PACMAD clade</taxon>
        <taxon>Panicoideae</taxon>
        <taxon>Andropogonodae</taxon>
        <taxon>Paspaleae</taxon>
        <taxon>Paspalinae</taxon>
        <taxon>Paspalum</taxon>
    </lineage>
</organism>
<dbReference type="InterPro" id="IPR041118">
    <property type="entry name" value="Rx_N"/>
</dbReference>
<evidence type="ECO:0000259" key="11">
    <source>
        <dbReference type="Pfam" id="PF23559"/>
    </source>
</evidence>
<keyword evidence="3" id="KW-0677">Repeat</keyword>
<dbReference type="InterPro" id="IPR042197">
    <property type="entry name" value="Apaf_helical"/>
</dbReference>
<dbReference type="InterPro" id="IPR057135">
    <property type="entry name" value="At4g27190-like_LRR"/>
</dbReference>
<evidence type="ECO:0000259" key="8">
    <source>
        <dbReference type="Pfam" id="PF00931"/>
    </source>
</evidence>
<dbReference type="GO" id="GO:0002758">
    <property type="term" value="P:innate immune response-activating signaling pathway"/>
    <property type="evidence" value="ECO:0007669"/>
    <property type="project" value="UniProtKB-ARBA"/>
</dbReference>
<dbReference type="InterPro" id="IPR056789">
    <property type="entry name" value="LRR_R13L1-DRL21"/>
</dbReference>
<dbReference type="InterPro" id="IPR027417">
    <property type="entry name" value="P-loop_NTPase"/>
</dbReference>
<keyword evidence="4" id="KW-0547">Nucleotide-binding</keyword>
<dbReference type="PANTHER" id="PTHR36766:SF55">
    <property type="entry name" value="OS11G0492900 PROTEIN"/>
    <property type="match status" value="1"/>
</dbReference>
<dbReference type="GO" id="GO:0043531">
    <property type="term" value="F:ADP binding"/>
    <property type="evidence" value="ECO:0007669"/>
    <property type="project" value="InterPro"/>
</dbReference>
<dbReference type="Gene3D" id="3.80.10.10">
    <property type="entry name" value="Ribonuclease Inhibitor"/>
    <property type="match status" value="4"/>
</dbReference>
<evidence type="ECO:0000313" key="13">
    <source>
        <dbReference type="EMBL" id="WVZ48834.1"/>
    </source>
</evidence>
<evidence type="ECO:0000256" key="3">
    <source>
        <dbReference type="ARBA" id="ARBA00022737"/>
    </source>
</evidence>
<evidence type="ECO:0000256" key="6">
    <source>
        <dbReference type="ARBA" id="ARBA00022840"/>
    </source>
</evidence>
<accession>A0AAQ3PHV6</accession>
<dbReference type="Gene3D" id="3.40.50.300">
    <property type="entry name" value="P-loop containing nucleotide triphosphate hydrolases"/>
    <property type="match status" value="1"/>
</dbReference>
<dbReference type="PANTHER" id="PTHR36766">
    <property type="entry name" value="PLANT BROAD-SPECTRUM MILDEW RESISTANCE PROTEIN RPW8"/>
    <property type="match status" value="1"/>
</dbReference>
<feature type="domain" description="Disease resistance N-terminal" evidence="9">
    <location>
        <begin position="19"/>
        <end position="103"/>
    </location>
</feature>
<dbReference type="SUPFAM" id="SSF52058">
    <property type="entry name" value="L domain-like"/>
    <property type="match status" value="1"/>
</dbReference>
<feature type="compositionally biased region" description="Low complexity" evidence="7">
    <location>
        <begin position="1168"/>
        <end position="1185"/>
    </location>
</feature>
<keyword evidence="6" id="KW-0067">ATP-binding</keyword>
<comment type="similarity">
    <text evidence="1">Belongs to the disease resistance NB-LRR family.</text>
</comment>
<keyword evidence="5" id="KW-0611">Plant defense</keyword>
<keyword evidence="2" id="KW-0433">Leucine-rich repeat</keyword>
<dbReference type="Gene3D" id="1.20.5.4130">
    <property type="match status" value="1"/>
</dbReference>
<protein>
    <submittedName>
        <fullName evidence="13">Uncharacterized protein</fullName>
    </submittedName>
</protein>
<dbReference type="InterPro" id="IPR036388">
    <property type="entry name" value="WH-like_DNA-bd_sf"/>
</dbReference>
<dbReference type="EMBL" id="CP144745">
    <property type="protein sequence ID" value="WVZ48834.1"/>
    <property type="molecule type" value="Genomic_DNA"/>
</dbReference>
<evidence type="ECO:0000259" key="10">
    <source>
        <dbReference type="Pfam" id="PF23247"/>
    </source>
</evidence>
<dbReference type="InterPro" id="IPR002182">
    <property type="entry name" value="NB-ARC"/>
</dbReference>
<feature type="domain" description="Disease resistance protein At4g27190-like leucine-rich repeats" evidence="10">
    <location>
        <begin position="1045"/>
        <end position="1150"/>
    </location>
</feature>
<dbReference type="Pfam" id="PF18052">
    <property type="entry name" value="Rx_N"/>
    <property type="match status" value="1"/>
</dbReference>
<sequence>MWSAPMADLATSMVVGPLLSLVKNKVADYLLEQYKVMEGMEKHHKILKRKLPAILDIMADAEKQATHREGVKAWLEELKTVAYDANDVFDEFQYEALRRKAKKEGHITKLGIMAGIKLFPTHNRLAFRNMMGNKLSTIVETIEILVAEMNAFGFKHQLQAPPAWKEWRETDHNINDPENIVSRSRDQERKKIVEILLEGKACSDGDLMIVPIVGMGGLGKTTLAQLIYSDLRVQEHFQLLKWVCVSDDFNVRNLANKICNASETSLEKALNNLQDELKGKRYLLVLDDIWNKDVDKWQKLKACLKHGGHGSAVLMTTRDKEIAEFMGTIVENSWTNKYHYVAVLDNEFIQEIIESRAGLSNLPEGKRDELVNLVGPFVKRCAGSPLAAKALGSLLRNKTTKQEWEDASRQSIICSDETGILPVLKLSYDELPSNMRQCFAFCALYPKDYEIDAKNLIQLWMANGFISDEKKILAETMGEQIIREMVSRSFFQYVDQDPTRFGYSSTTLLKIHDLMHDVAVSASEKECFYLTGEMDQSNELLPSAVRHIHYPESREKGLAILFDSLKRKSTPIQTLVIGKSYYGYEQHSSEHSSLRALSFPNLNGGHCHLTVKPKHLHRLRYLDLSHSEMEGLPYDISILYNLQTLKLSDCRRLRGLPKQMKYMTALRHLYTDGCDSLKGMPVELGRLSSLQTVTCFVVGSGGEDCSGLRELKDLNIGGSLKLTQLENVAKATSARSANLGKKKELRQLSLTWTRCEEEEQEEVQCGHDEVLEALEAHDGLLALEISSYQGNRFPSWMGMLRNMVELQLFNCTKTEQLPPFSQLPELQVLSLQGLGKLQSLCSWCTSSSMFGKLKDLSLVNLDVFDSFFCEAGQGEVVAFPQLEELYIEGCKSLKALPEGAVVVLSEMHGGRDNNAMARSAFPRLKRLTLEDLRSFERWEGADAAIEIVKAEQPLVLLFPLLETVRIERCPQLATLPRAPKLGELNVRLVKEDMPTLELSDVLVNVDGGKQEERSCWDHMSSMTVMSLVSSDGFFLGSHALIALWACFGQLQDLTVRYCHKLVYWPEKEFRGLVSLRILAIWNCKGLIGYASSHAHDEQATTSEEEERRSQLLPRLESLLIWDCKSLVEVLSAPAALKRMRIAECGKLESLSLLPGKQQDKTLKHHHQGGSSSTDDVTASTAAGAVQEEDPSLPAASTSHQDNLSLLQSSLSSSSLLEYLRISSCHGLSEVRRLPPSLRVIRIDHCSNLRLLSGQLDALKEISISGCPELRSLESIITSGGDNSTTTETELIPAAAAAPSLESLFLWNCKSLASLPTGPQGYYSSLRKLEIRRCPAMKSLPPALQQRLDSLEEKDLDARLEPGPGPGRGLLGRLCSRLSPPSCLG</sequence>
<dbReference type="Pfam" id="PF23559">
    <property type="entry name" value="WHD_DRP"/>
    <property type="match status" value="1"/>
</dbReference>
<feature type="domain" description="Disease resistance protein winged helix" evidence="11">
    <location>
        <begin position="444"/>
        <end position="519"/>
    </location>
</feature>
<dbReference type="Gene3D" id="1.10.8.430">
    <property type="entry name" value="Helical domain of apoptotic protease-activating factors"/>
    <property type="match status" value="1"/>
</dbReference>
<dbReference type="Gene3D" id="1.10.10.10">
    <property type="entry name" value="Winged helix-like DNA-binding domain superfamily/Winged helix DNA-binding domain"/>
    <property type="match status" value="1"/>
</dbReference>
<dbReference type="Pfam" id="PF00931">
    <property type="entry name" value="NB-ARC"/>
    <property type="match status" value="1"/>
</dbReference>
<dbReference type="Pfam" id="PF23247">
    <property type="entry name" value="LRR_RPS2"/>
    <property type="match status" value="1"/>
</dbReference>
<evidence type="ECO:0000313" key="14">
    <source>
        <dbReference type="Proteomes" id="UP001341281"/>
    </source>
</evidence>
<dbReference type="InterPro" id="IPR032675">
    <property type="entry name" value="LRR_dom_sf"/>
</dbReference>
<dbReference type="GO" id="GO:0009626">
    <property type="term" value="P:plant-type hypersensitive response"/>
    <property type="evidence" value="ECO:0007669"/>
    <property type="project" value="UniProtKB-ARBA"/>
</dbReference>
<evidence type="ECO:0000259" key="9">
    <source>
        <dbReference type="Pfam" id="PF18052"/>
    </source>
</evidence>
<dbReference type="GO" id="GO:0005524">
    <property type="term" value="F:ATP binding"/>
    <property type="evidence" value="ECO:0007669"/>
    <property type="project" value="UniProtKB-KW"/>
</dbReference>
<dbReference type="InterPro" id="IPR058922">
    <property type="entry name" value="WHD_DRP"/>
</dbReference>
<dbReference type="Proteomes" id="UP001341281">
    <property type="component" value="Chromosome 01"/>
</dbReference>
<proteinExistence type="inferred from homology"/>
<evidence type="ECO:0000256" key="4">
    <source>
        <dbReference type="ARBA" id="ARBA00022741"/>
    </source>
</evidence>
<evidence type="ECO:0000256" key="1">
    <source>
        <dbReference type="ARBA" id="ARBA00008894"/>
    </source>
</evidence>
<evidence type="ECO:0000259" key="12">
    <source>
        <dbReference type="Pfam" id="PF25019"/>
    </source>
</evidence>
<feature type="region of interest" description="Disordered" evidence="7">
    <location>
        <begin position="1158"/>
        <end position="1198"/>
    </location>
</feature>
<evidence type="ECO:0000256" key="5">
    <source>
        <dbReference type="ARBA" id="ARBA00022821"/>
    </source>
</evidence>